<protein>
    <recommendedName>
        <fullName evidence="2">DUF1552 domain-containing protein</fullName>
    </recommendedName>
</protein>
<evidence type="ECO:0000313" key="1">
    <source>
        <dbReference type="EMBL" id="SVA33012.1"/>
    </source>
</evidence>
<proteinExistence type="predicted"/>
<dbReference type="Pfam" id="PF07586">
    <property type="entry name" value="HXXSHH"/>
    <property type="match status" value="1"/>
</dbReference>
<dbReference type="EMBL" id="UINC01007383">
    <property type="protein sequence ID" value="SVA33012.1"/>
    <property type="molecule type" value="Genomic_DNA"/>
</dbReference>
<dbReference type="AlphaFoldDB" id="A0A381UXZ4"/>
<gene>
    <name evidence="1" type="ORF">METZ01_LOCUS85866</name>
</gene>
<accession>A0A381UXZ4</accession>
<evidence type="ECO:0008006" key="2">
    <source>
        <dbReference type="Google" id="ProtNLM"/>
    </source>
</evidence>
<dbReference type="InterPro" id="IPR011447">
    <property type="entry name" value="DUF1552"/>
</dbReference>
<reference evidence="1" key="1">
    <citation type="submission" date="2018-05" db="EMBL/GenBank/DDBJ databases">
        <authorList>
            <person name="Lanie J.A."/>
            <person name="Ng W.-L."/>
            <person name="Kazmierczak K.M."/>
            <person name="Andrzejewski T.M."/>
            <person name="Davidsen T.M."/>
            <person name="Wayne K.J."/>
            <person name="Tettelin H."/>
            <person name="Glass J.I."/>
            <person name="Rusch D."/>
            <person name="Podicherti R."/>
            <person name="Tsui H.-C.T."/>
            <person name="Winkler M.E."/>
        </authorList>
    </citation>
    <scope>NUCLEOTIDE SEQUENCE</scope>
</reference>
<name>A0A381UXZ4_9ZZZZ</name>
<sequence>MVTKRERIISRRALLGGFGATLALPFLEGLGGKTLAAGLKGKDPARFACFYIPGAISQYKWFPEDTGTDYTIAPSHKPLTHHRDHFSVLTGLSHIKGRISGHVHPYSWLTGHNINLIPGTKTNTISVDQVAAKHLGPTYLNSLVLSWTNGVGTTTLSRNSLGVDIPATADYRKVFERLFPPADRAEIKKKQERLALNRSILDTAMGNVKDVKRKLGRIDLERIDQYLHSVREVEKRLIQKEAILGDGRPKFD</sequence>
<organism evidence="1">
    <name type="scientific">marine metagenome</name>
    <dbReference type="NCBI Taxonomy" id="408172"/>
    <lineage>
        <taxon>unclassified sequences</taxon>
        <taxon>metagenomes</taxon>
        <taxon>ecological metagenomes</taxon>
    </lineage>
</organism>